<organism evidence="3">
    <name type="scientific">freshwater metagenome</name>
    <dbReference type="NCBI Taxonomy" id="449393"/>
    <lineage>
        <taxon>unclassified sequences</taxon>
        <taxon>metagenomes</taxon>
        <taxon>ecological metagenomes</taxon>
    </lineage>
</organism>
<dbReference type="PANTHER" id="PTHR21090">
    <property type="entry name" value="AROM/DEHYDROQUINATE SYNTHASE"/>
    <property type="match status" value="1"/>
</dbReference>
<accession>A0A6J7BMG2</accession>
<dbReference type="GO" id="GO:0003866">
    <property type="term" value="F:3-phosphoshikimate 1-carboxyvinyltransferase activity"/>
    <property type="evidence" value="ECO:0007669"/>
    <property type="project" value="TreeGrafter"/>
</dbReference>
<feature type="domain" description="Enolpyruvate transferase" evidence="2">
    <location>
        <begin position="20"/>
        <end position="145"/>
    </location>
</feature>
<dbReference type="InterPro" id="IPR013792">
    <property type="entry name" value="RNA3'P_cycl/enolpyr_Trfase_a/b"/>
</dbReference>
<gene>
    <name evidence="3" type="ORF">UFOPK3282_00019</name>
</gene>
<dbReference type="PANTHER" id="PTHR21090:SF5">
    <property type="entry name" value="PENTAFUNCTIONAL AROM POLYPEPTIDE"/>
    <property type="match status" value="1"/>
</dbReference>
<name>A0A6J7BMG2_9ZZZZ</name>
<dbReference type="InterPro" id="IPR036968">
    <property type="entry name" value="Enolpyruvate_Tfrase_sf"/>
</dbReference>
<protein>
    <submittedName>
        <fullName evidence="3">Unannotated protein</fullName>
    </submittedName>
</protein>
<dbReference type="SUPFAM" id="SSF55205">
    <property type="entry name" value="EPT/RTPC-like"/>
    <property type="match status" value="1"/>
</dbReference>
<reference evidence="3" key="1">
    <citation type="submission" date="2020-05" db="EMBL/GenBank/DDBJ databases">
        <authorList>
            <person name="Chiriac C."/>
            <person name="Salcher M."/>
            <person name="Ghai R."/>
            <person name="Kavagutti S V."/>
        </authorList>
    </citation>
    <scope>NUCLEOTIDE SEQUENCE</scope>
</reference>
<dbReference type="Gene3D" id="3.65.10.10">
    <property type="entry name" value="Enolpyruvate transferase domain"/>
    <property type="match status" value="1"/>
</dbReference>
<dbReference type="AlphaFoldDB" id="A0A6J7BMG2"/>
<evidence type="ECO:0000313" key="3">
    <source>
        <dbReference type="EMBL" id="CAB4846856.1"/>
    </source>
</evidence>
<evidence type="ECO:0000259" key="2">
    <source>
        <dbReference type="Pfam" id="PF00275"/>
    </source>
</evidence>
<dbReference type="EMBL" id="CAFBJG010000001">
    <property type="protein sequence ID" value="CAB4846856.1"/>
    <property type="molecule type" value="Genomic_DNA"/>
</dbReference>
<dbReference type="GO" id="GO:0009423">
    <property type="term" value="P:chorismate biosynthetic process"/>
    <property type="evidence" value="ECO:0007669"/>
    <property type="project" value="TreeGrafter"/>
</dbReference>
<evidence type="ECO:0000256" key="1">
    <source>
        <dbReference type="ARBA" id="ARBA00022679"/>
    </source>
</evidence>
<keyword evidence="1" id="KW-0808">Transferase</keyword>
<sequence>MQGKSSVSGDNNAAGLTGLTGLTGIDVDLHDVGELTPSIAAVAALASTPSALRNIEHLRLHETDRLSALANEINKLGGDVTQTASDLMINPKPLKLSAATPTDHYLFNTYEDHRMATAGAIIGLVVPGVIVENIETTKKTLPDFPGLWRQMLGN</sequence>
<proteinExistence type="predicted"/>
<dbReference type="PROSITE" id="PS00885">
    <property type="entry name" value="EPSP_SYNTHASE_2"/>
    <property type="match status" value="1"/>
</dbReference>
<dbReference type="InterPro" id="IPR023193">
    <property type="entry name" value="EPSP_synthase_CS"/>
</dbReference>
<dbReference type="InterPro" id="IPR001986">
    <property type="entry name" value="Enolpyruvate_Tfrase_dom"/>
</dbReference>
<dbReference type="Pfam" id="PF00275">
    <property type="entry name" value="EPSP_synthase"/>
    <property type="match status" value="1"/>
</dbReference>